<sequence>MHAEMSRERDVRWVGRYAKWLAVLGVIVVILGLSYGIVASMEWATKAVKPGVLVMLAVAFGTVGIIGSGVIALGLGHLLAYAFGLSQRASWLLRHGDKGLYALAALHLSSYLVITVIKFQADVWSQSWLLVILGLTPLARAFVLVALGLILRRVLPIVEESRTLV</sequence>
<protein>
    <recommendedName>
        <fullName evidence="3">Ferric oxidoreductase domain-containing protein</fullName>
    </recommendedName>
</protein>
<gene>
    <name evidence="2" type="ORF">LCGC14_1363850</name>
</gene>
<evidence type="ECO:0000256" key="1">
    <source>
        <dbReference type="SAM" id="Phobius"/>
    </source>
</evidence>
<name>A0A0F9K7C9_9ZZZZ</name>
<evidence type="ECO:0008006" key="3">
    <source>
        <dbReference type="Google" id="ProtNLM"/>
    </source>
</evidence>
<feature type="transmembrane region" description="Helical" evidence="1">
    <location>
        <begin position="127"/>
        <end position="151"/>
    </location>
</feature>
<comment type="caution">
    <text evidence="2">The sequence shown here is derived from an EMBL/GenBank/DDBJ whole genome shotgun (WGS) entry which is preliminary data.</text>
</comment>
<organism evidence="2">
    <name type="scientific">marine sediment metagenome</name>
    <dbReference type="NCBI Taxonomy" id="412755"/>
    <lineage>
        <taxon>unclassified sequences</taxon>
        <taxon>metagenomes</taxon>
        <taxon>ecological metagenomes</taxon>
    </lineage>
</organism>
<dbReference type="EMBL" id="LAZR01008551">
    <property type="protein sequence ID" value="KKM78054.1"/>
    <property type="molecule type" value="Genomic_DNA"/>
</dbReference>
<reference evidence="2" key="1">
    <citation type="journal article" date="2015" name="Nature">
        <title>Complex archaea that bridge the gap between prokaryotes and eukaryotes.</title>
        <authorList>
            <person name="Spang A."/>
            <person name="Saw J.H."/>
            <person name="Jorgensen S.L."/>
            <person name="Zaremba-Niedzwiedzka K."/>
            <person name="Martijn J."/>
            <person name="Lind A.E."/>
            <person name="van Eijk R."/>
            <person name="Schleper C."/>
            <person name="Guy L."/>
            <person name="Ettema T.J."/>
        </authorList>
    </citation>
    <scope>NUCLEOTIDE SEQUENCE</scope>
</reference>
<feature type="transmembrane region" description="Helical" evidence="1">
    <location>
        <begin position="20"/>
        <end position="41"/>
    </location>
</feature>
<dbReference type="AlphaFoldDB" id="A0A0F9K7C9"/>
<proteinExistence type="predicted"/>
<feature type="transmembrane region" description="Helical" evidence="1">
    <location>
        <begin position="100"/>
        <end position="121"/>
    </location>
</feature>
<keyword evidence="1" id="KW-1133">Transmembrane helix</keyword>
<feature type="transmembrane region" description="Helical" evidence="1">
    <location>
        <begin position="53"/>
        <end position="79"/>
    </location>
</feature>
<evidence type="ECO:0000313" key="2">
    <source>
        <dbReference type="EMBL" id="KKM78054.1"/>
    </source>
</evidence>
<keyword evidence="1" id="KW-0472">Membrane</keyword>
<keyword evidence="1" id="KW-0812">Transmembrane</keyword>
<accession>A0A0F9K7C9</accession>